<evidence type="ECO:0000313" key="1">
    <source>
        <dbReference type="EMBL" id="GAA3918203.1"/>
    </source>
</evidence>
<keyword evidence="2" id="KW-1185">Reference proteome</keyword>
<evidence type="ECO:0000313" key="2">
    <source>
        <dbReference type="Proteomes" id="UP001501000"/>
    </source>
</evidence>
<dbReference type="Proteomes" id="UP001501000">
    <property type="component" value="Unassembled WGS sequence"/>
</dbReference>
<accession>A0ABP7MB72</accession>
<comment type="caution">
    <text evidence="1">The sequence shown here is derived from an EMBL/GenBank/DDBJ whole genome shotgun (WGS) entry which is preliminary data.</text>
</comment>
<protein>
    <submittedName>
        <fullName evidence="1">Uncharacterized protein</fullName>
    </submittedName>
</protein>
<dbReference type="EMBL" id="BAABAJ010000008">
    <property type="protein sequence ID" value="GAA3918203.1"/>
    <property type="molecule type" value="Genomic_DNA"/>
</dbReference>
<reference evidence="2" key="1">
    <citation type="journal article" date="2019" name="Int. J. Syst. Evol. Microbiol.">
        <title>The Global Catalogue of Microorganisms (GCM) 10K type strain sequencing project: providing services to taxonomists for standard genome sequencing and annotation.</title>
        <authorList>
            <consortium name="The Broad Institute Genomics Platform"/>
            <consortium name="The Broad Institute Genome Sequencing Center for Infectious Disease"/>
            <person name="Wu L."/>
            <person name="Ma J."/>
        </authorList>
    </citation>
    <scope>NUCLEOTIDE SEQUENCE [LARGE SCALE GENOMIC DNA]</scope>
    <source>
        <strain evidence="2">JCM 16956</strain>
    </source>
</reference>
<name>A0ABP7MB72_9ACTN</name>
<gene>
    <name evidence="1" type="ORF">GCM10022244_29280</name>
</gene>
<sequence length="45" mass="4454">MASLFIGVVIGLLTYAVMHSIPGAVLAGLGAAGASFRGLPEVIGR</sequence>
<proteinExistence type="predicted"/>
<organism evidence="1 2">
    <name type="scientific">Streptomyces gulbargensis</name>
    <dbReference type="NCBI Taxonomy" id="364901"/>
    <lineage>
        <taxon>Bacteria</taxon>
        <taxon>Bacillati</taxon>
        <taxon>Actinomycetota</taxon>
        <taxon>Actinomycetes</taxon>
        <taxon>Kitasatosporales</taxon>
        <taxon>Streptomycetaceae</taxon>
        <taxon>Streptomyces</taxon>
    </lineage>
</organism>